<feature type="compositionally biased region" description="Low complexity" evidence="2">
    <location>
        <begin position="245"/>
        <end position="268"/>
    </location>
</feature>
<evidence type="ECO:0000259" key="3">
    <source>
        <dbReference type="PROSITE" id="PS50118"/>
    </source>
</evidence>
<evidence type="ECO:0000313" key="5">
    <source>
        <dbReference type="Proteomes" id="UP000789759"/>
    </source>
</evidence>
<evidence type="ECO:0000256" key="1">
    <source>
        <dbReference type="PROSITE-ProRule" id="PRU00267"/>
    </source>
</evidence>
<organism evidence="4 5">
    <name type="scientific">Cetraspora pellucida</name>
    <dbReference type="NCBI Taxonomy" id="1433469"/>
    <lineage>
        <taxon>Eukaryota</taxon>
        <taxon>Fungi</taxon>
        <taxon>Fungi incertae sedis</taxon>
        <taxon>Mucoromycota</taxon>
        <taxon>Glomeromycotina</taxon>
        <taxon>Glomeromycetes</taxon>
        <taxon>Diversisporales</taxon>
        <taxon>Gigasporaceae</taxon>
        <taxon>Cetraspora</taxon>
    </lineage>
</organism>
<keyword evidence="1" id="KW-0238">DNA-binding</keyword>
<keyword evidence="1" id="KW-0539">Nucleus</keyword>
<keyword evidence="5" id="KW-1185">Reference proteome</keyword>
<dbReference type="Gene3D" id="1.10.30.10">
    <property type="entry name" value="High mobility group box domain"/>
    <property type="match status" value="1"/>
</dbReference>
<accession>A0A9N9CHG4</accession>
<dbReference type="AlphaFoldDB" id="A0A9N9CHG4"/>
<dbReference type="GO" id="GO:0003677">
    <property type="term" value="F:DNA binding"/>
    <property type="evidence" value="ECO:0007669"/>
    <property type="project" value="UniProtKB-UniRule"/>
</dbReference>
<dbReference type="OrthoDB" id="6247875at2759"/>
<feature type="DNA-binding region" description="HMG box" evidence="1">
    <location>
        <begin position="86"/>
        <end position="154"/>
    </location>
</feature>
<reference evidence="4" key="1">
    <citation type="submission" date="2021-06" db="EMBL/GenBank/DDBJ databases">
        <authorList>
            <person name="Kallberg Y."/>
            <person name="Tangrot J."/>
            <person name="Rosling A."/>
        </authorList>
    </citation>
    <scope>NUCLEOTIDE SEQUENCE</scope>
    <source>
        <strain evidence="4">FL966</strain>
    </source>
</reference>
<dbReference type="Pfam" id="PF00505">
    <property type="entry name" value="HMG_box"/>
    <property type="match status" value="1"/>
</dbReference>
<dbReference type="GO" id="GO:0005634">
    <property type="term" value="C:nucleus"/>
    <property type="evidence" value="ECO:0007669"/>
    <property type="project" value="UniProtKB-UniRule"/>
</dbReference>
<dbReference type="SUPFAM" id="SSF47095">
    <property type="entry name" value="HMG-box"/>
    <property type="match status" value="1"/>
</dbReference>
<dbReference type="PROSITE" id="PS50118">
    <property type="entry name" value="HMG_BOX_2"/>
    <property type="match status" value="1"/>
</dbReference>
<dbReference type="InterPro" id="IPR036910">
    <property type="entry name" value="HMG_box_dom_sf"/>
</dbReference>
<name>A0A9N9CHG4_9GLOM</name>
<dbReference type="InterPro" id="IPR009071">
    <property type="entry name" value="HMG_box_dom"/>
</dbReference>
<dbReference type="EMBL" id="CAJVQA010004517">
    <property type="protein sequence ID" value="CAG8600528.1"/>
    <property type="molecule type" value="Genomic_DNA"/>
</dbReference>
<evidence type="ECO:0000256" key="2">
    <source>
        <dbReference type="SAM" id="MobiDB-lite"/>
    </source>
</evidence>
<sequence>MFVVTRDFLLILKDRSSFFSNFVLPSQTYHNQHQWVIIDESSSIASPNQRSNRPSPPVPVIKVPFPPIVNPEELITRPRKVKSKIPTKPPNAFMIYRMQYVKELHARDHRLPMRSVSSAVASSWREEPEHVVEHYEEIAREASRIYNQKFPKPPTPQKGPVARHSRRRTINMQSGIPITHIDNSPRPHFHSLHRFYPSDHHSHRSSLSTIVHGHHNYHMHSSNPQNQAIPSMMESHYSSNILGRPSMRPLRSLSSPYSTTTNHSSTTSPFHMPSLPHVHSFPYMDDTTNNTSEWDFAASAHA</sequence>
<comment type="caution">
    <text evidence="4">The sequence shown here is derived from an EMBL/GenBank/DDBJ whole genome shotgun (WGS) entry which is preliminary data.</text>
</comment>
<protein>
    <submittedName>
        <fullName evidence="4">15680_t:CDS:1</fullName>
    </submittedName>
</protein>
<proteinExistence type="predicted"/>
<dbReference type="Proteomes" id="UP000789759">
    <property type="component" value="Unassembled WGS sequence"/>
</dbReference>
<evidence type="ECO:0000313" key="4">
    <source>
        <dbReference type="EMBL" id="CAG8600528.1"/>
    </source>
</evidence>
<feature type="domain" description="HMG box" evidence="3">
    <location>
        <begin position="86"/>
        <end position="154"/>
    </location>
</feature>
<feature type="region of interest" description="Disordered" evidence="2">
    <location>
        <begin position="245"/>
        <end position="271"/>
    </location>
</feature>
<gene>
    <name evidence="4" type="ORF">CPELLU_LOCUS6970</name>
</gene>